<dbReference type="EMBL" id="CP041345">
    <property type="protein sequence ID" value="QKG81175.1"/>
    <property type="molecule type" value="Genomic_DNA"/>
</dbReference>
<name>A0A7D3XMI6_9BACT</name>
<dbReference type="RefSeq" id="WP_173076677.1">
    <property type="nucleotide sequence ID" value="NZ_CP041345.1"/>
</dbReference>
<feature type="transmembrane region" description="Helical" evidence="1">
    <location>
        <begin position="68"/>
        <end position="88"/>
    </location>
</feature>
<evidence type="ECO:0000256" key="1">
    <source>
        <dbReference type="SAM" id="Phobius"/>
    </source>
</evidence>
<sequence>MSSTDTLNCVYLYNNFKTFDAKNNNISIIDLYNNYNKTDNKCVISYSEIPSHKNISLKIRKSNVYTDYLFISFLLAFLLLAFVFVRYAKYLKLYVQALIYDITSTKLVDDYSVPVVKLGTYLNVLVLFTVLISFVTFKQYYDNTGEIDLISLAYFLIVFILYRFWTITLNKLILFITQDRATLNVLNLDNSLVFRLLSLVVLPLLFFLNYIVPNFQLPILYFTISIILIALLYRYFIFAKIFIKNKVSLLYYILYLCALEMPLILGITYLLRES</sequence>
<protein>
    <submittedName>
        <fullName evidence="2">DUF4271 domain-containing protein</fullName>
    </submittedName>
</protein>
<gene>
    <name evidence="2" type="ORF">FHG85_13150</name>
</gene>
<keyword evidence="1" id="KW-0472">Membrane</keyword>
<keyword evidence="1" id="KW-0812">Transmembrane</keyword>
<feature type="transmembrane region" description="Helical" evidence="1">
    <location>
        <begin position="149"/>
        <end position="165"/>
    </location>
</feature>
<dbReference type="InterPro" id="IPR025367">
    <property type="entry name" value="DUF4271"/>
</dbReference>
<accession>A0A7D3XMI6</accession>
<dbReference type="AlphaFoldDB" id="A0A7D3XMI6"/>
<dbReference type="KEGG" id="ttz:FHG85_13150"/>
<dbReference type="Proteomes" id="UP000500961">
    <property type="component" value="Chromosome"/>
</dbReference>
<feature type="transmembrane region" description="Helical" evidence="1">
    <location>
        <begin position="219"/>
        <end position="243"/>
    </location>
</feature>
<reference evidence="2 3" key="1">
    <citation type="submission" date="2019-07" db="EMBL/GenBank/DDBJ databases">
        <title>Thalassofilum flectens gen. nov., sp. nov., a novel moderate thermophilic anaerobe from a shallow sea hot spring in Kunashir Island (Russia), representing a new family in the order Bacteroidales, and proposal of Thalassofilacea fam. nov.</title>
        <authorList>
            <person name="Kochetkova T.V."/>
            <person name="Podosokorskaya O.A."/>
            <person name="Novikov A."/>
            <person name="Elcheninov A.G."/>
            <person name="Toshchakov S.V."/>
            <person name="Kublanov I.V."/>
        </authorList>
    </citation>
    <scope>NUCLEOTIDE SEQUENCE [LARGE SCALE GENOMIC DNA]</scope>
    <source>
        <strain evidence="2 3">38-H</strain>
    </source>
</reference>
<keyword evidence="3" id="KW-1185">Reference proteome</keyword>
<feature type="transmembrane region" description="Helical" evidence="1">
    <location>
        <begin position="118"/>
        <end position="137"/>
    </location>
</feature>
<organism evidence="2 3">
    <name type="scientific">Tenuifilum thalassicum</name>
    <dbReference type="NCBI Taxonomy" id="2590900"/>
    <lineage>
        <taxon>Bacteria</taxon>
        <taxon>Pseudomonadati</taxon>
        <taxon>Bacteroidota</taxon>
        <taxon>Bacteroidia</taxon>
        <taxon>Bacteroidales</taxon>
        <taxon>Tenuifilaceae</taxon>
        <taxon>Tenuifilum</taxon>
    </lineage>
</organism>
<evidence type="ECO:0000313" key="3">
    <source>
        <dbReference type="Proteomes" id="UP000500961"/>
    </source>
</evidence>
<evidence type="ECO:0000313" key="2">
    <source>
        <dbReference type="EMBL" id="QKG81175.1"/>
    </source>
</evidence>
<feature type="transmembrane region" description="Helical" evidence="1">
    <location>
        <begin position="249"/>
        <end position="271"/>
    </location>
</feature>
<proteinExistence type="predicted"/>
<feature type="transmembrane region" description="Helical" evidence="1">
    <location>
        <begin position="192"/>
        <end position="212"/>
    </location>
</feature>
<keyword evidence="1" id="KW-1133">Transmembrane helix</keyword>
<dbReference type="Pfam" id="PF14093">
    <property type="entry name" value="DUF4271"/>
    <property type="match status" value="1"/>
</dbReference>